<keyword evidence="2" id="KW-1185">Reference proteome</keyword>
<dbReference type="AlphaFoldDB" id="A0A7D9HVQ5"/>
<reference evidence="1" key="1">
    <citation type="submission" date="2020-04" db="EMBL/GenBank/DDBJ databases">
        <authorList>
            <person name="Alioto T."/>
            <person name="Alioto T."/>
            <person name="Gomez Garrido J."/>
        </authorList>
    </citation>
    <scope>NUCLEOTIDE SEQUENCE</scope>
    <source>
        <strain evidence="1">A484AB</strain>
    </source>
</reference>
<protein>
    <submittedName>
        <fullName evidence="1">Uncharacterized protein</fullName>
    </submittedName>
</protein>
<dbReference type="Proteomes" id="UP001152795">
    <property type="component" value="Unassembled WGS sequence"/>
</dbReference>
<evidence type="ECO:0000313" key="2">
    <source>
        <dbReference type="Proteomes" id="UP001152795"/>
    </source>
</evidence>
<gene>
    <name evidence="1" type="ORF">PACLA_8A013095</name>
</gene>
<evidence type="ECO:0000313" key="1">
    <source>
        <dbReference type="EMBL" id="CAB3991584.1"/>
    </source>
</evidence>
<comment type="caution">
    <text evidence="1">The sequence shown here is derived from an EMBL/GenBank/DDBJ whole genome shotgun (WGS) entry which is preliminary data.</text>
</comment>
<sequence length="153" mass="17006">MGGNSESKSAVAEPQETKFGKESEFWFLLEVTDPSAYPAEKLHKWITELLGPLGGSILGVQYLIDPGSTSAHVFAYCKDFKAAQFAWERLNNKELASRGIHKVTCMSEPSKNETRASAVAEKVNKEIPDVTYNVEQKIVLIDSAIWAWVTLQD</sequence>
<organism evidence="1 2">
    <name type="scientific">Paramuricea clavata</name>
    <name type="common">Red gorgonian</name>
    <name type="synonym">Violescent sea-whip</name>
    <dbReference type="NCBI Taxonomy" id="317549"/>
    <lineage>
        <taxon>Eukaryota</taxon>
        <taxon>Metazoa</taxon>
        <taxon>Cnidaria</taxon>
        <taxon>Anthozoa</taxon>
        <taxon>Octocorallia</taxon>
        <taxon>Malacalcyonacea</taxon>
        <taxon>Plexauridae</taxon>
        <taxon>Paramuricea</taxon>
    </lineage>
</organism>
<proteinExistence type="predicted"/>
<accession>A0A7D9HVQ5</accession>
<dbReference type="EMBL" id="CACRXK020001880">
    <property type="protein sequence ID" value="CAB3991584.1"/>
    <property type="molecule type" value="Genomic_DNA"/>
</dbReference>
<name>A0A7D9HVQ5_PARCT</name>